<name>I3SZ99_LOTJA</name>
<evidence type="ECO:0000313" key="2">
    <source>
        <dbReference type="EMBL" id="AFK45591.1"/>
    </source>
</evidence>
<dbReference type="AlphaFoldDB" id="I3SZ99"/>
<keyword evidence="1" id="KW-1133">Transmembrane helix</keyword>
<feature type="transmembrane region" description="Helical" evidence="1">
    <location>
        <begin position="32"/>
        <end position="57"/>
    </location>
</feature>
<accession>I3SZ99</accession>
<protein>
    <submittedName>
        <fullName evidence="2">Uncharacterized protein</fullName>
    </submittedName>
</protein>
<keyword evidence="1" id="KW-0812">Transmembrane</keyword>
<keyword evidence="1" id="KW-0472">Membrane</keyword>
<sequence>MVADLFDKESSCHPPFHLSKKSFFNEPSFGIWMRYIACVGAYLLCSFASDTLLITLLKHTLCNWSKEVSTLP</sequence>
<organism evidence="2">
    <name type="scientific">Lotus japonicus</name>
    <name type="common">Lotus corniculatus var. japonicus</name>
    <dbReference type="NCBI Taxonomy" id="34305"/>
    <lineage>
        <taxon>Eukaryota</taxon>
        <taxon>Viridiplantae</taxon>
        <taxon>Streptophyta</taxon>
        <taxon>Embryophyta</taxon>
        <taxon>Tracheophyta</taxon>
        <taxon>Spermatophyta</taxon>
        <taxon>Magnoliopsida</taxon>
        <taxon>eudicotyledons</taxon>
        <taxon>Gunneridae</taxon>
        <taxon>Pentapetalae</taxon>
        <taxon>rosids</taxon>
        <taxon>fabids</taxon>
        <taxon>Fabales</taxon>
        <taxon>Fabaceae</taxon>
        <taxon>Papilionoideae</taxon>
        <taxon>50 kb inversion clade</taxon>
        <taxon>NPAAA clade</taxon>
        <taxon>Hologalegina</taxon>
        <taxon>robinioid clade</taxon>
        <taxon>Loteae</taxon>
        <taxon>Lotus</taxon>
    </lineage>
</organism>
<dbReference type="EMBL" id="BT145797">
    <property type="protein sequence ID" value="AFK45591.1"/>
    <property type="molecule type" value="mRNA"/>
</dbReference>
<reference evidence="2" key="1">
    <citation type="submission" date="2012-05" db="EMBL/GenBank/DDBJ databases">
        <authorList>
            <person name="Krishnakumar V."/>
            <person name="Cheung F."/>
            <person name="Xiao Y."/>
            <person name="Chan A."/>
            <person name="Moskal W.A."/>
            <person name="Town C.D."/>
        </authorList>
    </citation>
    <scope>NUCLEOTIDE SEQUENCE</scope>
</reference>
<evidence type="ECO:0000256" key="1">
    <source>
        <dbReference type="SAM" id="Phobius"/>
    </source>
</evidence>
<proteinExistence type="evidence at transcript level"/>